<gene>
    <name evidence="13" type="primary">atpC</name>
    <name evidence="17" type="ORF">SAMN05444515_10449</name>
</gene>
<organism evidence="17 18">
    <name type="scientific">Ectothiorhodospira marina</name>
    <dbReference type="NCBI Taxonomy" id="1396821"/>
    <lineage>
        <taxon>Bacteria</taxon>
        <taxon>Pseudomonadati</taxon>
        <taxon>Pseudomonadota</taxon>
        <taxon>Gammaproteobacteria</taxon>
        <taxon>Chromatiales</taxon>
        <taxon>Ectothiorhodospiraceae</taxon>
        <taxon>Ectothiorhodospira</taxon>
    </lineage>
</organism>
<dbReference type="SUPFAM" id="SSF46604">
    <property type="entry name" value="Epsilon subunit of F1F0-ATP synthase C-terminal domain"/>
    <property type="match status" value="1"/>
</dbReference>
<evidence type="ECO:0000256" key="5">
    <source>
        <dbReference type="ARBA" id="ARBA00014480"/>
    </source>
</evidence>
<evidence type="ECO:0000256" key="4">
    <source>
        <dbReference type="ARBA" id="ARBA00011648"/>
    </source>
</evidence>
<protein>
    <recommendedName>
        <fullName evidence="5 13">ATP synthase epsilon chain</fullName>
    </recommendedName>
    <alternativeName>
        <fullName evidence="12 13">ATP synthase F1 sector epsilon subunit</fullName>
    </alternativeName>
    <alternativeName>
        <fullName evidence="11 13">F-ATPase epsilon subunit</fullName>
    </alternativeName>
</protein>
<proteinExistence type="inferred from homology"/>
<keyword evidence="13" id="KW-1003">Cell membrane</keyword>
<comment type="subunit">
    <text evidence="4 13 14">F-type ATPases have 2 components, CF(1) - the catalytic core - and CF(0) - the membrane proton channel. CF(1) has five subunits: alpha(3), beta(3), gamma(1), delta(1), epsilon(1). CF(0) has three main subunits: a, b and c.</text>
</comment>
<comment type="similarity">
    <text evidence="3 13 14">Belongs to the ATPase epsilon chain family.</text>
</comment>
<dbReference type="SUPFAM" id="SSF51344">
    <property type="entry name" value="Epsilon subunit of F1F0-ATP synthase N-terminal domain"/>
    <property type="match status" value="1"/>
</dbReference>
<dbReference type="STRING" id="1396821.SAMN05444515_10449"/>
<reference evidence="18" key="1">
    <citation type="submission" date="2016-10" db="EMBL/GenBank/DDBJ databases">
        <authorList>
            <person name="Varghese N."/>
            <person name="Submissions S."/>
        </authorList>
    </citation>
    <scope>NUCLEOTIDE SEQUENCE [LARGE SCALE GENOMIC DNA]</scope>
    <source>
        <strain evidence="18">DSM 241</strain>
    </source>
</reference>
<keyword evidence="6 13" id="KW-0813">Transport</keyword>
<dbReference type="GO" id="GO:0005524">
    <property type="term" value="F:ATP binding"/>
    <property type="evidence" value="ECO:0007669"/>
    <property type="project" value="UniProtKB-UniRule"/>
</dbReference>
<evidence type="ECO:0000256" key="14">
    <source>
        <dbReference type="RuleBase" id="RU003656"/>
    </source>
</evidence>
<evidence type="ECO:0000259" key="16">
    <source>
        <dbReference type="Pfam" id="PF02823"/>
    </source>
</evidence>
<keyword evidence="10 13" id="KW-0066">ATP synthesis</keyword>
<evidence type="ECO:0000256" key="2">
    <source>
        <dbReference type="ARBA" id="ARBA00004202"/>
    </source>
</evidence>
<dbReference type="GO" id="GO:0045259">
    <property type="term" value="C:proton-transporting ATP synthase complex"/>
    <property type="evidence" value="ECO:0007669"/>
    <property type="project" value="UniProtKB-KW"/>
</dbReference>
<evidence type="ECO:0000256" key="12">
    <source>
        <dbReference type="ARBA" id="ARBA00031795"/>
    </source>
</evidence>
<evidence type="ECO:0000256" key="13">
    <source>
        <dbReference type="HAMAP-Rule" id="MF_00530"/>
    </source>
</evidence>
<evidence type="ECO:0000256" key="11">
    <source>
        <dbReference type="ARBA" id="ARBA00030215"/>
    </source>
</evidence>
<dbReference type="RefSeq" id="WP_245740603.1">
    <property type="nucleotide sequence ID" value="NZ_FOAA01000004.1"/>
</dbReference>
<dbReference type="InterPro" id="IPR036794">
    <property type="entry name" value="ATP_F1_dsu/esu_C_sf"/>
</dbReference>
<dbReference type="Pfam" id="PF00401">
    <property type="entry name" value="ATP-synt_DE"/>
    <property type="match status" value="1"/>
</dbReference>
<keyword evidence="18" id="KW-1185">Reference proteome</keyword>
<evidence type="ECO:0000313" key="18">
    <source>
        <dbReference type="Proteomes" id="UP000199256"/>
    </source>
</evidence>
<dbReference type="GO" id="GO:0046933">
    <property type="term" value="F:proton-transporting ATP synthase activity, rotational mechanism"/>
    <property type="evidence" value="ECO:0007669"/>
    <property type="project" value="UniProtKB-UniRule"/>
</dbReference>
<keyword evidence="9 13" id="KW-0139">CF(1)</keyword>
<dbReference type="Proteomes" id="UP000199256">
    <property type="component" value="Unassembled WGS sequence"/>
</dbReference>
<evidence type="ECO:0000256" key="6">
    <source>
        <dbReference type="ARBA" id="ARBA00022448"/>
    </source>
</evidence>
<evidence type="ECO:0000256" key="3">
    <source>
        <dbReference type="ARBA" id="ARBA00005712"/>
    </source>
</evidence>
<dbReference type="NCBIfam" id="NF001847">
    <property type="entry name" value="PRK00571.1-4"/>
    <property type="match status" value="1"/>
</dbReference>
<accession>A0A1H7IZV0</accession>
<dbReference type="Gene3D" id="2.60.15.10">
    <property type="entry name" value="F0F1 ATP synthase delta/epsilon subunit, N-terminal"/>
    <property type="match status" value="1"/>
</dbReference>
<keyword evidence="8 13" id="KW-0472">Membrane</keyword>
<keyword evidence="13" id="KW-0375">Hydrogen ion transport</keyword>
<dbReference type="HAMAP" id="MF_00530">
    <property type="entry name" value="ATP_synth_epsil_bac"/>
    <property type="match status" value="1"/>
</dbReference>
<evidence type="ECO:0000256" key="9">
    <source>
        <dbReference type="ARBA" id="ARBA00023196"/>
    </source>
</evidence>
<evidence type="ECO:0000256" key="8">
    <source>
        <dbReference type="ARBA" id="ARBA00023136"/>
    </source>
</evidence>
<sequence length="160" mass="17552">MTVREHSLPLTATMDLEIVSAESALFSGPVHKVSLTGTNGELGIFPGHSALLTHIVPGVVRYLPSGHAEEDLLYISGGMLEIQPHRVIVLADTALRSDEIDEQAALEAKRDAEEIMRESVLFTDRDAAQAEFLRAVAQLKVLDRLRQKNRKNGRSARGTE</sequence>
<dbReference type="InterPro" id="IPR020547">
    <property type="entry name" value="ATP_synth_F1_esu_C"/>
</dbReference>
<dbReference type="CDD" id="cd12152">
    <property type="entry name" value="F1-ATPase_delta"/>
    <property type="match status" value="1"/>
</dbReference>
<dbReference type="InterPro" id="IPR001469">
    <property type="entry name" value="ATP_synth_F1_dsu/esu"/>
</dbReference>
<feature type="domain" description="ATP synthase F1 complex delta/epsilon subunit N-terminal" evidence="16">
    <location>
        <begin position="14"/>
        <end position="94"/>
    </location>
</feature>
<name>A0A1H7IZV0_9GAMM</name>
<dbReference type="PANTHER" id="PTHR13822:SF10">
    <property type="entry name" value="ATP SYNTHASE EPSILON CHAIN, CHLOROPLASTIC"/>
    <property type="match status" value="1"/>
</dbReference>
<dbReference type="NCBIfam" id="TIGR01216">
    <property type="entry name" value="ATP_synt_epsi"/>
    <property type="match status" value="1"/>
</dbReference>
<dbReference type="InterPro" id="IPR036771">
    <property type="entry name" value="ATPsynth_dsu/esu_N"/>
</dbReference>
<comment type="subcellular location">
    <subcellularLocation>
        <location evidence="2 13">Cell membrane</location>
        <topology evidence="2 13">Peripheral membrane protein</topology>
    </subcellularLocation>
</comment>
<dbReference type="PANTHER" id="PTHR13822">
    <property type="entry name" value="ATP SYNTHASE DELTA/EPSILON CHAIN"/>
    <property type="match status" value="1"/>
</dbReference>
<dbReference type="Gene3D" id="1.20.5.440">
    <property type="entry name" value="ATP synthase delta/epsilon subunit, C-terminal domain"/>
    <property type="match status" value="1"/>
</dbReference>
<comment type="function">
    <text evidence="1 13">Produces ATP from ADP in the presence of a proton gradient across the membrane.</text>
</comment>
<dbReference type="InterPro" id="IPR020546">
    <property type="entry name" value="ATP_synth_F1_dsu/esu_N"/>
</dbReference>
<evidence type="ECO:0000313" key="17">
    <source>
        <dbReference type="EMBL" id="SEK67906.1"/>
    </source>
</evidence>
<evidence type="ECO:0000256" key="10">
    <source>
        <dbReference type="ARBA" id="ARBA00023310"/>
    </source>
</evidence>
<dbReference type="AlphaFoldDB" id="A0A1H7IZV0"/>
<dbReference type="GO" id="GO:0005886">
    <property type="term" value="C:plasma membrane"/>
    <property type="evidence" value="ECO:0007669"/>
    <property type="project" value="UniProtKB-SubCell"/>
</dbReference>
<keyword evidence="7 13" id="KW-0406">Ion transport</keyword>
<dbReference type="EMBL" id="FOAA01000004">
    <property type="protein sequence ID" value="SEK67906.1"/>
    <property type="molecule type" value="Genomic_DNA"/>
</dbReference>
<evidence type="ECO:0000256" key="7">
    <source>
        <dbReference type="ARBA" id="ARBA00023065"/>
    </source>
</evidence>
<feature type="domain" description="ATP synthase epsilon subunit C-terminal" evidence="15">
    <location>
        <begin position="98"/>
        <end position="142"/>
    </location>
</feature>
<dbReference type="Pfam" id="PF02823">
    <property type="entry name" value="ATP-synt_DE_N"/>
    <property type="match status" value="1"/>
</dbReference>
<evidence type="ECO:0000259" key="15">
    <source>
        <dbReference type="Pfam" id="PF00401"/>
    </source>
</evidence>
<evidence type="ECO:0000256" key="1">
    <source>
        <dbReference type="ARBA" id="ARBA00003543"/>
    </source>
</evidence>